<evidence type="ECO:0000313" key="19">
    <source>
        <dbReference type="EMBL" id="TWW61059.1"/>
    </source>
</evidence>
<evidence type="ECO:0000256" key="7">
    <source>
        <dbReference type="ARBA" id="ARBA00022737"/>
    </source>
</evidence>
<feature type="disulfide bond" evidence="14">
    <location>
        <begin position="510"/>
        <end position="519"/>
    </location>
</feature>
<dbReference type="GO" id="GO:0016324">
    <property type="term" value="C:apical plasma membrane"/>
    <property type="evidence" value="ECO:0007669"/>
    <property type="project" value="UniProtKB-SubCell"/>
</dbReference>
<evidence type="ECO:0000256" key="13">
    <source>
        <dbReference type="ARBA" id="ARBA00060989"/>
    </source>
</evidence>
<dbReference type="CDD" id="cd00054">
    <property type="entry name" value="EGF_CA"/>
    <property type="match status" value="15"/>
</dbReference>
<dbReference type="GO" id="GO:0045597">
    <property type="term" value="P:positive regulation of cell differentiation"/>
    <property type="evidence" value="ECO:0007669"/>
    <property type="project" value="UniProtKB-ARBA"/>
</dbReference>
<evidence type="ECO:0000256" key="4">
    <source>
        <dbReference type="ARBA" id="ARBA00022536"/>
    </source>
</evidence>
<feature type="domain" description="EGF-like" evidence="18">
    <location>
        <begin position="479"/>
        <end position="520"/>
    </location>
</feature>
<feature type="disulfide bond" evidence="14">
    <location>
        <begin position="735"/>
        <end position="744"/>
    </location>
</feature>
<dbReference type="InterPro" id="IPR009030">
    <property type="entry name" value="Growth_fac_rcpt_cys_sf"/>
</dbReference>
<feature type="domain" description="EGF-like" evidence="18">
    <location>
        <begin position="1274"/>
        <end position="1311"/>
    </location>
</feature>
<dbReference type="PROSITE" id="PS01186">
    <property type="entry name" value="EGF_2"/>
    <property type="match status" value="14"/>
</dbReference>
<feature type="disulfide bond" evidence="14">
    <location>
        <begin position="948"/>
        <end position="957"/>
    </location>
</feature>
<dbReference type="FunFam" id="2.10.25.10:FF:000208">
    <property type="entry name" value="Crumbs 2, cell polarity complex component"/>
    <property type="match status" value="1"/>
</dbReference>
<accession>A0A5C6N219</accession>
<organism evidence="19 20">
    <name type="scientific">Takifugu flavidus</name>
    <name type="common">sansaifugu</name>
    <dbReference type="NCBI Taxonomy" id="433684"/>
    <lineage>
        <taxon>Eukaryota</taxon>
        <taxon>Metazoa</taxon>
        <taxon>Chordata</taxon>
        <taxon>Craniata</taxon>
        <taxon>Vertebrata</taxon>
        <taxon>Euteleostomi</taxon>
        <taxon>Actinopterygii</taxon>
        <taxon>Neopterygii</taxon>
        <taxon>Teleostei</taxon>
        <taxon>Neoteleostei</taxon>
        <taxon>Acanthomorphata</taxon>
        <taxon>Eupercaria</taxon>
        <taxon>Tetraodontiformes</taxon>
        <taxon>Tetradontoidea</taxon>
        <taxon>Tetraodontidae</taxon>
        <taxon>Takifugu</taxon>
    </lineage>
</organism>
<feature type="domain" description="EGF-like" evidence="18">
    <location>
        <begin position="1197"/>
        <end position="1232"/>
    </location>
</feature>
<dbReference type="CDD" id="cd00110">
    <property type="entry name" value="LamG"/>
    <property type="match status" value="3"/>
</dbReference>
<feature type="signal peptide" evidence="16">
    <location>
        <begin position="1"/>
        <end position="31"/>
    </location>
</feature>
<feature type="chain" id="PRO_5023044432" evidence="16">
    <location>
        <begin position="32"/>
        <end position="1424"/>
    </location>
</feature>
<feature type="disulfide bond" evidence="14">
    <location>
        <begin position="423"/>
        <end position="432"/>
    </location>
</feature>
<dbReference type="SMART" id="SM00181">
    <property type="entry name" value="EGF"/>
    <property type="match status" value="19"/>
</dbReference>
<dbReference type="SUPFAM" id="SSF49899">
    <property type="entry name" value="Concanavalin A-like lectins/glucanases"/>
    <property type="match status" value="3"/>
</dbReference>
<evidence type="ECO:0000256" key="16">
    <source>
        <dbReference type="SAM" id="SignalP"/>
    </source>
</evidence>
<dbReference type="FunFam" id="2.60.120.200:FF:000081">
    <property type="entry name" value="Crumbs 1, cell polarity complex component"/>
    <property type="match status" value="1"/>
</dbReference>
<feature type="disulfide bond" evidence="14">
    <location>
        <begin position="1260"/>
        <end position="1269"/>
    </location>
</feature>
<dbReference type="FunFam" id="2.10.25.10:FF:000143">
    <property type="entry name" value="Protein crumbs 1"/>
    <property type="match status" value="2"/>
</dbReference>
<keyword evidence="7" id="KW-0677">Repeat</keyword>
<feature type="disulfide bond" evidence="14">
    <location>
        <begin position="250"/>
        <end position="259"/>
    </location>
</feature>
<feature type="disulfide bond" evidence="14">
    <location>
        <begin position="212"/>
        <end position="221"/>
    </location>
</feature>
<dbReference type="InterPro" id="IPR001881">
    <property type="entry name" value="EGF-like_Ca-bd_dom"/>
</dbReference>
<feature type="domain" description="EGF-like" evidence="18">
    <location>
        <begin position="1234"/>
        <end position="1270"/>
    </location>
</feature>
<keyword evidence="6 16" id="KW-0732">Signal</keyword>
<dbReference type="EMBL" id="RHFK02000018">
    <property type="protein sequence ID" value="TWW61059.1"/>
    <property type="molecule type" value="Genomic_DNA"/>
</dbReference>
<dbReference type="InterPro" id="IPR000742">
    <property type="entry name" value="EGF"/>
</dbReference>
<feature type="domain" description="Laminin G" evidence="17">
    <location>
        <begin position="986"/>
        <end position="1157"/>
    </location>
</feature>
<dbReference type="FunFam" id="2.10.25.10:FF:000123">
    <property type="entry name" value="Crumbs homolog 1 (Drosophila)"/>
    <property type="match status" value="2"/>
</dbReference>
<feature type="domain" description="Laminin G" evidence="17">
    <location>
        <begin position="524"/>
        <end position="707"/>
    </location>
</feature>
<feature type="domain" description="EGF-like" evidence="18">
    <location>
        <begin position="262"/>
        <end position="298"/>
    </location>
</feature>
<dbReference type="Proteomes" id="UP000324091">
    <property type="component" value="Chromosome 5"/>
</dbReference>
<dbReference type="SMART" id="SM00179">
    <property type="entry name" value="EGF_CA"/>
    <property type="match status" value="18"/>
</dbReference>
<evidence type="ECO:0000259" key="17">
    <source>
        <dbReference type="PROSITE" id="PS50025"/>
    </source>
</evidence>
<feature type="disulfide bond" evidence="14">
    <location>
        <begin position="96"/>
        <end position="105"/>
    </location>
</feature>
<feature type="domain" description="EGF-like" evidence="18">
    <location>
        <begin position="108"/>
        <end position="145"/>
    </location>
</feature>
<evidence type="ECO:0000256" key="12">
    <source>
        <dbReference type="ARBA" id="ARBA00023273"/>
    </source>
</evidence>
<feature type="domain" description="EGF-like" evidence="18">
    <location>
        <begin position="30"/>
        <end position="69"/>
    </location>
</feature>
<feature type="disulfide bond" evidence="14">
    <location>
        <begin position="1301"/>
        <end position="1310"/>
    </location>
</feature>
<evidence type="ECO:0000256" key="6">
    <source>
        <dbReference type="ARBA" id="ARBA00022729"/>
    </source>
</evidence>
<dbReference type="InterPro" id="IPR018097">
    <property type="entry name" value="EGF_Ca-bd_CS"/>
</dbReference>
<dbReference type="GO" id="GO:0005112">
    <property type="term" value="F:Notch binding"/>
    <property type="evidence" value="ECO:0007669"/>
    <property type="project" value="TreeGrafter"/>
</dbReference>
<dbReference type="GO" id="GO:0005509">
    <property type="term" value="F:calcium ion binding"/>
    <property type="evidence" value="ECO:0007669"/>
    <property type="project" value="InterPro"/>
</dbReference>
<feature type="domain" description="EGF-like" evidence="18">
    <location>
        <begin position="1313"/>
        <end position="1349"/>
    </location>
</feature>
<dbReference type="FunFam" id="2.10.25.10:FF:000472">
    <property type="entry name" value="Uncharacterized protein, isoform A"/>
    <property type="match status" value="1"/>
</dbReference>
<feature type="domain" description="EGF-like" evidence="18">
    <location>
        <begin position="922"/>
        <end position="958"/>
    </location>
</feature>
<dbReference type="Gene3D" id="2.60.120.200">
    <property type="match status" value="3"/>
</dbReference>
<comment type="caution">
    <text evidence="19">The sequence shown here is derived from an EMBL/GenBank/DDBJ whole genome shotgun (WGS) entry which is preliminary data.</text>
</comment>
<proteinExistence type="inferred from homology"/>
<evidence type="ECO:0000256" key="15">
    <source>
        <dbReference type="SAM" id="Phobius"/>
    </source>
</evidence>
<comment type="caution">
    <text evidence="14">Lacks conserved residue(s) required for the propagation of feature annotation.</text>
</comment>
<dbReference type="GO" id="GO:1901222">
    <property type="term" value="P:regulation of non-canonical NF-kappaB signal transduction"/>
    <property type="evidence" value="ECO:0007669"/>
    <property type="project" value="UniProtKB-ARBA"/>
</dbReference>
<dbReference type="GO" id="GO:0007163">
    <property type="term" value="P:establishment or maintenance of cell polarity"/>
    <property type="evidence" value="ECO:0007669"/>
    <property type="project" value="UniProtKB-ARBA"/>
</dbReference>
<gene>
    <name evidence="19" type="ORF">D4764_05G0011490</name>
</gene>
<keyword evidence="5 15" id="KW-0812">Transmembrane</keyword>
<feature type="disulfide bond" evidence="14">
    <location>
        <begin position="135"/>
        <end position="144"/>
    </location>
</feature>
<evidence type="ECO:0000256" key="5">
    <source>
        <dbReference type="ARBA" id="ARBA00022692"/>
    </source>
</evidence>
<dbReference type="PROSITE" id="PS00010">
    <property type="entry name" value="ASX_HYDROXYL"/>
    <property type="match status" value="10"/>
</dbReference>
<dbReference type="InterPro" id="IPR001791">
    <property type="entry name" value="Laminin_G"/>
</dbReference>
<keyword evidence="12" id="KW-0966">Cell projection</keyword>
<dbReference type="PRINTS" id="PR00010">
    <property type="entry name" value="EGFBLOOD"/>
</dbReference>
<keyword evidence="8 15" id="KW-1133">Transmembrane helix</keyword>
<keyword evidence="3" id="KW-1003">Cell membrane</keyword>
<evidence type="ECO:0000259" key="18">
    <source>
        <dbReference type="PROSITE" id="PS50026"/>
    </source>
</evidence>
<dbReference type="GO" id="GO:0048731">
    <property type="term" value="P:system development"/>
    <property type="evidence" value="ECO:0007669"/>
    <property type="project" value="UniProtKB-ARBA"/>
</dbReference>
<dbReference type="InterPro" id="IPR000152">
    <property type="entry name" value="EGF-type_Asp/Asn_hydroxyl_site"/>
</dbReference>
<dbReference type="Pfam" id="PF00008">
    <property type="entry name" value="EGF"/>
    <property type="match status" value="12"/>
</dbReference>
<feature type="transmembrane region" description="Helical" evidence="15">
    <location>
        <begin position="1359"/>
        <end position="1384"/>
    </location>
</feature>
<feature type="domain" description="Laminin G" evidence="17">
    <location>
        <begin position="751"/>
        <end position="920"/>
    </location>
</feature>
<dbReference type="FunFam" id="2.10.25.10:FF:000796">
    <property type="entry name" value="Crumbs cell polarity complex component 2b"/>
    <property type="match status" value="1"/>
</dbReference>
<dbReference type="GO" id="GO:0042995">
    <property type="term" value="C:cell projection"/>
    <property type="evidence" value="ECO:0007669"/>
    <property type="project" value="UniProtKB-SubCell"/>
</dbReference>
<keyword evidence="9 15" id="KW-0472">Membrane</keyword>
<keyword evidence="11" id="KW-0325">Glycoprotein</keyword>
<dbReference type="GO" id="GO:0060218">
    <property type="term" value="P:hematopoietic stem cell differentiation"/>
    <property type="evidence" value="ECO:0007669"/>
    <property type="project" value="UniProtKB-ARBA"/>
</dbReference>
<feature type="domain" description="EGF-like" evidence="18">
    <location>
        <begin position="709"/>
        <end position="745"/>
    </location>
</feature>
<comment type="subcellular location">
    <subcellularLocation>
        <location evidence="1">Apical cell membrane</location>
        <topology evidence="1">Single-pass type I membrane protein</topology>
    </subcellularLocation>
    <subcellularLocation>
        <location evidence="2">Cell projection</location>
    </subcellularLocation>
</comment>
<keyword evidence="20" id="KW-1185">Reference proteome</keyword>
<dbReference type="GO" id="GO:0032991">
    <property type="term" value="C:protein-containing complex"/>
    <property type="evidence" value="ECO:0007669"/>
    <property type="project" value="UniProtKB-ARBA"/>
</dbReference>
<evidence type="ECO:0000256" key="2">
    <source>
        <dbReference type="ARBA" id="ARBA00004316"/>
    </source>
</evidence>
<dbReference type="GO" id="GO:0005911">
    <property type="term" value="C:cell-cell junction"/>
    <property type="evidence" value="ECO:0007669"/>
    <property type="project" value="UniProtKB-ARBA"/>
</dbReference>
<feature type="domain" description="EGF-like" evidence="18">
    <location>
        <begin position="147"/>
        <end position="184"/>
    </location>
</feature>
<dbReference type="PANTHER" id="PTHR12916">
    <property type="entry name" value="CYTOCHROME C OXIDASE POLYPEPTIDE VIC-2"/>
    <property type="match status" value="1"/>
</dbReference>
<feature type="disulfide bond" evidence="14">
    <location>
        <begin position="288"/>
        <end position="297"/>
    </location>
</feature>
<dbReference type="GO" id="GO:0007219">
    <property type="term" value="P:Notch signaling pathway"/>
    <property type="evidence" value="ECO:0007669"/>
    <property type="project" value="TreeGrafter"/>
</dbReference>
<dbReference type="SUPFAM" id="SSF57184">
    <property type="entry name" value="Growth factor receptor domain"/>
    <property type="match status" value="2"/>
</dbReference>
<dbReference type="PANTHER" id="PTHR12916:SF4">
    <property type="entry name" value="UNINFLATABLE, ISOFORM C"/>
    <property type="match status" value="1"/>
</dbReference>
<feature type="disulfide bond" evidence="14">
    <location>
        <begin position="174"/>
        <end position="183"/>
    </location>
</feature>
<evidence type="ECO:0000256" key="11">
    <source>
        <dbReference type="ARBA" id="ARBA00023180"/>
    </source>
</evidence>
<evidence type="ECO:0000256" key="9">
    <source>
        <dbReference type="ARBA" id="ARBA00023136"/>
    </source>
</evidence>
<evidence type="ECO:0000256" key="10">
    <source>
        <dbReference type="ARBA" id="ARBA00023157"/>
    </source>
</evidence>
<feature type="domain" description="EGF-like" evidence="18">
    <location>
        <begin position="300"/>
        <end position="337"/>
    </location>
</feature>
<feature type="domain" description="EGF-like" evidence="18">
    <location>
        <begin position="186"/>
        <end position="222"/>
    </location>
</feature>
<feature type="domain" description="EGF-like" evidence="18">
    <location>
        <begin position="71"/>
        <end position="106"/>
    </location>
</feature>
<dbReference type="InterPro" id="IPR013320">
    <property type="entry name" value="ConA-like_dom_sf"/>
</dbReference>
<dbReference type="SMART" id="SM00282">
    <property type="entry name" value="LamG"/>
    <property type="match status" value="3"/>
</dbReference>
<feature type="domain" description="EGF-like" evidence="18">
    <location>
        <begin position="377"/>
        <end position="433"/>
    </location>
</feature>
<sequence length="1424" mass="156596">MDLGRVWFRYQKTMLITMMMFKLGLLCTAAADKCLSSPCRNGATCLDNLDDYVCLCPKGPVWFMGKNCEELLDACITAPCSNCTSIPGTDQFSCHCPAGFTGLNCTEDVDECQSNPCDGVRSLCVNRANGYSCHCPLGLGGQACLENVTTCAEGLCQHGGICIDVPDNGSWCQCAAGYQGDKCGNNIDECQSEPCQNGAICRDSVNGYQCFCVPGFQGYHCDLDINECASRPCQNNGTCMDEVDHYRCECATGFTGTNCQAEIDECEEHPCQNGATCQDHVAMYSCQCVTGFQGLDCEVNIDECASSPCLNEGKCIDRVNSYKCDCENTGFIGDHCEEDIPECASNPCQHGATCLEEINHYSCQCWPGYEGDHCQVDIDECMQNPCENGGECFQRSDVLIYEMPQFSAMSFSHERAAGFICSCLPGFTGTHCEVDINECESNPCRNGATCNDAANLYTCQCPAPEPGEDPWGGRDCDVRLVGCRQHRCQHSTGCVPLLRDNSEQGYRCVCSPGWAGDLCNTSTTFSFTSEGFVHLQMPPPTNRTKQEAKDHVYGLHMQLRFRSTLPNMLLFSRGTLEHYAFLELVGGFLLAKVKSGKVLQVTYPRPVNDGEWHEVTMSMDESLVLTVKGPNCEDECQVKNKDYNHLIFLQPNSFQQLYVGGAPREYLSHTSSNKSFIGCMEDLRVDHKLLLPQDLIREENQGLELGCNKRDWCGEDPCIQRGHCVDMWVQASCVCHRPYYGDKCEKEYPSWTFGLENTTSYAAFQISESHGENFTISFLMRSLKNSGLLLQFHRDGTSYLTLYLKNSSVAIYSPHTTLISEAKAVTDGKNNSVTIQVQYGHVIFPRAGNNRALGNVSVEAGDVAYVGGLPAGTSMNAWGGNFKGCLQDIRLDNKHLTIGDHPEDVRVYQASTEENVMLGCQSDNSCKDEPCLNNGSCQITWNDFNCFCPIDFTGRLCETHLWCINDPCFYGARCVDLPDGYECLSDAMFQDNALEYVANSSLLSPVTNITMAIRTRDPNGILMRASSTAEVFCLGLLNSSLLVKMDSGENAQLLAFTSDSIIADGAWHQIQLTMVSPVHASSRWRLTVDRQRVGDSFGIGGQLNFLNETKIWLAEKYTGCIGEVRVGGVYLPLINVPEAPQMTKFSILGGHEPIVGCQGTPVCDSLPCRNLGVCQDQFNEFNCSCRAGWEGKVCETEINECSSSPCIYGTCKDLLADYQCDCEPGYAGKDCQDEVNNCLEFNCVNGGLCIESEGVHTCSCPPGFIGKRCQWRFPPATCTMNTNCLNGGVCVGGESGGNCTCKQGYTGDRCETEIDECKSNPCRNGATCLDRLNHFQCECAPGFSGKLCENNKDEHREHIPWLVVAIPLTTLCMLLAILVVFFLIMTARKKRQSEGTYSPSSQEVAGARLEMGSVLKVPPEERLI</sequence>
<reference evidence="19 20" key="1">
    <citation type="submission" date="2019-04" db="EMBL/GenBank/DDBJ databases">
        <title>Chromosome genome assembly for Takifugu flavidus.</title>
        <authorList>
            <person name="Xiao S."/>
        </authorList>
    </citation>
    <scope>NUCLEOTIDE SEQUENCE [LARGE SCALE GENOMIC DNA]</scope>
    <source>
        <strain evidence="19">HTHZ2018</strain>
        <tissue evidence="19">Muscle</tissue>
    </source>
</reference>
<feature type="disulfide bond" evidence="14">
    <location>
        <begin position="365"/>
        <end position="374"/>
    </location>
</feature>
<dbReference type="SUPFAM" id="SSF57196">
    <property type="entry name" value="EGF/Laminin"/>
    <property type="match status" value="12"/>
</dbReference>
<dbReference type="FunFam" id="2.10.25.10:FF:000122">
    <property type="entry name" value="Protein crumbs homolog 2"/>
    <property type="match status" value="1"/>
</dbReference>
<evidence type="ECO:0000256" key="14">
    <source>
        <dbReference type="PROSITE-ProRule" id="PRU00076"/>
    </source>
</evidence>
<keyword evidence="4 14" id="KW-0245">EGF-like domain</keyword>
<feature type="disulfide bond" evidence="14">
    <location>
        <begin position="1222"/>
        <end position="1231"/>
    </location>
</feature>
<dbReference type="PROSITE" id="PS50025">
    <property type="entry name" value="LAM_G_DOMAIN"/>
    <property type="match status" value="3"/>
</dbReference>
<feature type="disulfide bond" evidence="14">
    <location>
        <begin position="1185"/>
        <end position="1194"/>
    </location>
</feature>
<evidence type="ECO:0000256" key="1">
    <source>
        <dbReference type="ARBA" id="ARBA00004247"/>
    </source>
</evidence>
<dbReference type="PROSITE" id="PS01187">
    <property type="entry name" value="EGF_CA"/>
    <property type="match status" value="3"/>
</dbReference>
<dbReference type="Pfam" id="PF12661">
    <property type="entry name" value="hEGF"/>
    <property type="match status" value="4"/>
</dbReference>
<comment type="similarity">
    <text evidence="13">Belongs to the Crumbs protein family.</text>
</comment>
<feature type="disulfide bond" evidence="14">
    <location>
        <begin position="1201"/>
        <end position="1211"/>
    </location>
</feature>
<feature type="domain" description="EGF-like" evidence="18">
    <location>
        <begin position="339"/>
        <end position="375"/>
    </location>
</feature>
<name>A0A5C6N219_9TELE</name>
<dbReference type="PROSITE" id="PS00022">
    <property type="entry name" value="EGF_1"/>
    <property type="match status" value="16"/>
</dbReference>
<feature type="domain" description="EGF-like" evidence="18">
    <location>
        <begin position="1159"/>
        <end position="1195"/>
    </location>
</feature>
<dbReference type="InterPro" id="IPR013032">
    <property type="entry name" value="EGF-like_CS"/>
</dbReference>
<keyword evidence="10 14" id="KW-1015">Disulfide bond</keyword>
<evidence type="ECO:0000256" key="3">
    <source>
        <dbReference type="ARBA" id="ARBA00022475"/>
    </source>
</evidence>
<protein>
    <submittedName>
        <fullName evidence="19">Protein crumbs-like protein 1</fullName>
    </submittedName>
</protein>
<dbReference type="Gene3D" id="2.10.25.10">
    <property type="entry name" value="Laminin"/>
    <property type="match status" value="19"/>
</dbReference>
<evidence type="ECO:0000313" key="20">
    <source>
        <dbReference type="Proteomes" id="UP000324091"/>
    </source>
</evidence>
<dbReference type="FunFam" id="2.60.120.200:FF:000130">
    <property type="entry name" value="Crumbs 2, cell polarity complex component"/>
    <property type="match status" value="1"/>
</dbReference>
<dbReference type="Pfam" id="PF02210">
    <property type="entry name" value="Laminin_G_2"/>
    <property type="match status" value="3"/>
</dbReference>
<feature type="domain" description="EGF-like" evidence="18">
    <location>
        <begin position="224"/>
        <end position="260"/>
    </location>
</feature>
<dbReference type="PROSITE" id="PS50026">
    <property type="entry name" value="EGF_3"/>
    <property type="match status" value="19"/>
</dbReference>
<feature type="domain" description="EGF-like" evidence="18">
    <location>
        <begin position="435"/>
        <end position="477"/>
    </location>
</feature>
<evidence type="ECO:0000256" key="8">
    <source>
        <dbReference type="ARBA" id="ARBA00022989"/>
    </source>
</evidence>
<dbReference type="FunFam" id="2.10.25.10:FF:000039">
    <property type="entry name" value="Crumbs cell polarity complex component 1"/>
    <property type="match status" value="1"/>
</dbReference>
<feature type="disulfide bond" evidence="14">
    <location>
        <begin position="1339"/>
        <end position="1348"/>
    </location>
</feature>
<dbReference type="FunFam" id="2.10.25.10:FF:000279">
    <property type="entry name" value="Neurogenic locus notch 1"/>
    <property type="match status" value="1"/>
</dbReference>